<dbReference type="CDD" id="cd06558">
    <property type="entry name" value="crotonase-like"/>
    <property type="match status" value="1"/>
</dbReference>
<comment type="pathway">
    <text evidence="1">Lipid metabolism; fatty acid beta-oxidation.</text>
</comment>
<dbReference type="GO" id="GO:0051750">
    <property type="term" value="F:delta(3,5)-delta(2,4)-dienoyl-CoA isomerase activity"/>
    <property type="evidence" value="ECO:0007669"/>
    <property type="project" value="TreeGrafter"/>
</dbReference>
<name>A0A7S1T1E5_9CHLO</name>
<evidence type="ECO:0000256" key="1">
    <source>
        <dbReference type="ARBA" id="ARBA00005005"/>
    </source>
</evidence>
<dbReference type="EMBL" id="HBGG01032739">
    <property type="protein sequence ID" value="CAD9214878.1"/>
    <property type="molecule type" value="Transcribed_RNA"/>
</dbReference>
<dbReference type="UniPathway" id="UPA00659"/>
<dbReference type="Pfam" id="PF00378">
    <property type="entry name" value="ECH_1"/>
    <property type="match status" value="1"/>
</dbReference>
<dbReference type="AlphaFoldDB" id="A0A7S1T1E5"/>
<dbReference type="GO" id="GO:0006635">
    <property type="term" value="P:fatty acid beta-oxidation"/>
    <property type="evidence" value="ECO:0007669"/>
    <property type="project" value="UniProtKB-UniPathway"/>
</dbReference>
<proteinExistence type="inferred from homology"/>
<protein>
    <recommendedName>
        <fullName evidence="7">Enoyl-CoA hydratase</fullName>
    </recommendedName>
</protein>
<keyword evidence="5" id="KW-0413">Isomerase</keyword>
<dbReference type="InterPro" id="IPR029045">
    <property type="entry name" value="ClpP/crotonase-like_dom_sf"/>
</dbReference>
<evidence type="ECO:0000256" key="4">
    <source>
        <dbReference type="ARBA" id="ARBA00023098"/>
    </source>
</evidence>
<dbReference type="PANTHER" id="PTHR43149">
    <property type="entry name" value="ENOYL-COA HYDRATASE"/>
    <property type="match status" value="1"/>
</dbReference>
<comment type="similarity">
    <text evidence="2">Belongs to the enoyl-CoA hydratase/isomerase family.</text>
</comment>
<dbReference type="InterPro" id="IPR014748">
    <property type="entry name" value="Enoyl-CoA_hydra_C"/>
</dbReference>
<reference evidence="6" key="1">
    <citation type="submission" date="2021-01" db="EMBL/GenBank/DDBJ databases">
        <authorList>
            <person name="Corre E."/>
            <person name="Pelletier E."/>
            <person name="Niang G."/>
            <person name="Scheremetjew M."/>
            <person name="Finn R."/>
            <person name="Kale V."/>
            <person name="Holt S."/>
            <person name="Cochrane G."/>
            <person name="Meng A."/>
            <person name="Brown T."/>
            <person name="Cohen L."/>
        </authorList>
    </citation>
    <scope>NUCLEOTIDE SEQUENCE</scope>
    <source>
        <strain evidence="6">PLY429</strain>
    </source>
</reference>
<organism evidence="6">
    <name type="scientific">Tetraselmis chuii</name>
    <dbReference type="NCBI Taxonomy" id="63592"/>
    <lineage>
        <taxon>Eukaryota</taxon>
        <taxon>Viridiplantae</taxon>
        <taxon>Chlorophyta</taxon>
        <taxon>core chlorophytes</taxon>
        <taxon>Chlorodendrophyceae</taxon>
        <taxon>Chlorodendrales</taxon>
        <taxon>Chlorodendraceae</taxon>
        <taxon>Tetraselmis</taxon>
    </lineage>
</organism>
<dbReference type="Gene3D" id="3.90.226.10">
    <property type="entry name" value="2-enoyl-CoA Hydratase, Chain A, domain 1"/>
    <property type="match status" value="1"/>
</dbReference>
<accession>A0A7S1T1E5</accession>
<evidence type="ECO:0008006" key="7">
    <source>
        <dbReference type="Google" id="ProtNLM"/>
    </source>
</evidence>
<sequence length="301" mass="32132">MAASSTSAASGISDWEEVVDTHTAGGQRFSGLRVAVSRAQRCGLIELSRPGKMNALSATCWLELPRAAALLSSRDDIRVVLLTGAGRHFCSGIDVGMLVDVAQLTSGGGCPGESRMALKQQVQQMQESFTAFERCRWPVVAAIQGACIGAGINLAAACDIRLCSHDAVFSVKEIHLGITADIGILQRLGPLVGHGVAAEWSLTARKVTGKEAMQRGFVAECYESQEGLMKGVVDMVQELASKPKLAIIGTKRILLHARDHTVTEGLDYVATWNSAFLPSDDLDRALKQTLARVSKQNSSKL</sequence>
<evidence type="ECO:0000256" key="3">
    <source>
        <dbReference type="ARBA" id="ARBA00022832"/>
    </source>
</evidence>
<evidence type="ECO:0000256" key="5">
    <source>
        <dbReference type="ARBA" id="ARBA00023235"/>
    </source>
</evidence>
<dbReference type="PANTHER" id="PTHR43149:SF1">
    <property type="entry name" value="DELTA(3,5)-DELTA(2,4)-DIENOYL-COA ISOMERASE, MITOCHONDRIAL"/>
    <property type="match status" value="1"/>
</dbReference>
<dbReference type="InterPro" id="IPR001753">
    <property type="entry name" value="Enoyl-CoA_hydra/iso"/>
</dbReference>
<dbReference type="FunFam" id="1.10.12.10:FF:000004">
    <property type="entry name" value="Delta3,5-delta2,4-dienoyl-CoA isomerase"/>
    <property type="match status" value="1"/>
</dbReference>
<keyword evidence="4" id="KW-0443">Lipid metabolism</keyword>
<gene>
    <name evidence="6" type="ORF">TCHU04912_LOCUS17118</name>
</gene>
<evidence type="ECO:0000313" key="6">
    <source>
        <dbReference type="EMBL" id="CAD9214878.1"/>
    </source>
</evidence>
<dbReference type="InterPro" id="IPR045002">
    <property type="entry name" value="Ech1-like"/>
</dbReference>
<keyword evidence="3" id="KW-0276">Fatty acid metabolism</keyword>
<evidence type="ECO:0000256" key="2">
    <source>
        <dbReference type="ARBA" id="ARBA00005254"/>
    </source>
</evidence>
<dbReference type="SUPFAM" id="SSF52096">
    <property type="entry name" value="ClpP/crotonase"/>
    <property type="match status" value="1"/>
</dbReference>
<dbReference type="Gene3D" id="1.10.12.10">
    <property type="entry name" value="Lyase 2-enoyl-coa Hydratase, Chain A, domain 2"/>
    <property type="match status" value="1"/>
</dbReference>